<dbReference type="KEGG" id="marp:QYS47_32040"/>
<feature type="transmembrane region" description="Helical" evidence="1">
    <location>
        <begin position="162"/>
        <end position="181"/>
    </location>
</feature>
<feature type="transmembrane region" description="Helical" evidence="1">
    <location>
        <begin position="12"/>
        <end position="35"/>
    </location>
</feature>
<name>A0AA51X3D4_9BACT</name>
<organism evidence="2">
    <name type="scientific">Marivirga arenosa</name>
    <dbReference type="NCBI Taxonomy" id="3059076"/>
    <lineage>
        <taxon>Bacteria</taxon>
        <taxon>Pseudomonadati</taxon>
        <taxon>Bacteroidota</taxon>
        <taxon>Cytophagia</taxon>
        <taxon>Cytophagales</taxon>
        <taxon>Marivirgaceae</taxon>
        <taxon>Marivirga</taxon>
    </lineage>
</organism>
<reference evidence="2" key="1">
    <citation type="submission" date="2023-08" db="EMBL/GenBank/DDBJ databases">
        <title>Comparative genomics and taxonomic characterization of three novel marine species of genus Marivirga.</title>
        <authorList>
            <person name="Muhammad N."/>
            <person name="Kim S.-G."/>
        </authorList>
    </citation>
    <scope>NUCLEOTIDE SEQUENCE</scope>
    <source>
        <strain evidence="2">BKB1-2</strain>
    </source>
</reference>
<keyword evidence="1" id="KW-0812">Transmembrane</keyword>
<feature type="transmembrane region" description="Helical" evidence="1">
    <location>
        <begin position="47"/>
        <end position="68"/>
    </location>
</feature>
<accession>A0AA51X3D4</accession>
<keyword evidence="1" id="KW-0472">Membrane</keyword>
<dbReference type="Proteomes" id="UP001232019">
    <property type="component" value="Chromosome"/>
</dbReference>
<protein>
    <submittedName>
        <fullName evidence="2">Uncharacterized protein</fullName>
    </submittedName>
</protein>
<evidence type="ECO:0000256" key="1">
    <source>
        <dbReference type="SAM" id="Phobius"/>
    </source>
</evidence>
<dbReference type="AlphaFoldDB" id="A0AA51X3D4"/>
<feature type="transmembrane region" description="Helical" evidence="1">
    <location>
        <begin position="128"/>
        <end position="150"/>
    </location>
</feature>
<proteinExistence type="predicted"/>
<sequence length="235" mass="26009">MFYGLNNIPKRYIALLLGVLITYHIRPHILMVILASSLIGFTFSSKGLGWGLKIIMITVASIALGFIYQDVLNLVGLETDTLFEEGLNMDNRAAKLSYATSGIDISNMSIPVQVFTFLFRPLFFDAPGMLGIIVSFENVFLLAITLTFIFKGGIAYIIKGDFAVKTAFFSFITVSIALAQISGNLGIAIRQKSQVMILFLFVIIQMYDDKKKEAFKRRVKAAKRKAAAEPAKAVD</sequence>
<keyword evidence="1" id="KW-1133">Transmembrane helix</keyword>
<dbReference type="EMBL" id="CP129968">
    <property type="protein sequence ID" value="WNB16866.1"/>
    <property type="molecule type" value="Genomic_DNA"/>
</dbReference>
<gene>
    <name evidence="2" type="ORF">QYS47_32040</name>
</gene>
<evidence type="ECO:0000313" key="2">
    <source>
        <dbReference type="EMBL" id="WNB16866.1"/>
    </source>
</evidence>